<dbReference type="InterPro" id="IPR003593">
    <property type="entry name" value="AAA+_ATPase"/>
</dbReference>
<dbReference type="GO" id="GO:0005524">
    <property type="term" value="F:ATP binding"/>
    <property type="evidence" value="ECO:0007669"/>
    <property type="project" value="UniProtKB-KW"/>
</dbReference>
<comment type="similarity">
    <text evidence="1">Belongs to the ABC transporter superfamily.</text>
</comment>
<dbReference type="Proteomes" id="UP000502331">
    <property type="component" value="Chromosome"/>
</dbReference>
<evidence type="ECO:0000313" key="7">
    <source>
        <dbReference type="Proteomes" id="UP000502331"/>
    </source>
</evidence>
<dbReference type="SUPFAM" id="SSF52540">
    <property type="entry name" value="P-loop containing nucleoside triphosphate hydrolases"/>
    <property type="match status" value="1"/>
</dbReference>
<feature type="domain" description="ABC transporter" evidence="5">
    <location>
        <begin position="8"/>
        <end position="217"/>
    </location>
</feature>
<dbReference type="GO" id="GO:0016887">
    <property type="term" value="F:ATP hydrolysis activity"/>
    <property type="evidence" value="ECO:0007669"/>
    <property type="project" value="InterPro"/>
</dbReference>
<dbReference type="RefSeq" id="WP_022876146.1">
    <property type="nucleotide sequence ID" value="NZ_CP032549.1"/>
</dbReference>
<evidence type="ECO:0000256" key="1">
    <source>
        <dbReference type="ARBA" id="ARBA00005417"/>
    </source>
</evidence>
<sequence length="217" mass="23200">MTTHSPLVRVHEAHFSYGHEQVLHGVSLSVNPGEILAITGANGSGKSTLLELIAGTNIPSHGHIERIAPVALVVQRPNIPAGLPLTVADVVAMGTWRTRAPRAQVRESITNALSRVGLPGFERRDFAQLSGGQRQRTLIAQGLVQQTPVLLLDEPLASLDADSREKIHEILRAEANHGTAVVLVTHDQDSQGLADRTVTLRDGRIAPHVILSGGIDL</sequence>
<dbReference type="PANTHER" id="PTHR42734:SF5">
    <property type="entry name" value="IRON TRANSPORT SYSTEM ATP-BINDING PROTEIN HI_0361-RELATED"/>
    <property type="match status" value="1"/>
</dbReference>
<dbReference type="AlphaFoldDB" id="A0A6H0SHK2"/>
<keyword evidence="3" id="KW-0547">Nucleotide-binding</keyword>
<dbReference type="Pfam" id="PF00005">
    <property type="entry name" value="ABC_tran"/>
    <property type="match status" value="1"/>
</dbReference>
<evidence type="ECO:0000256" key="4">
    <source>
        <dbReference type="ARBA" id="ARBA00022840"/>
    </source>
</evidence>
<evidence type="ECO:0000313" key="6">
    <source>
        <dbReference type="EMBL" id="QIV86616.1"/>
    </source>
</evidence>
<dbReference type="EMBL" id="CP032549">
    <property type="protein sequence ID" value="QIV86616.1"/>
    <property type="molecule type" value="Genomic_DNA"/>
</dbReference>
<dbReference type="InterPro" id="IPR027417">
    <property type="entry name" value="P-loop_NTPase"/>
</dbReference>
<keyword evidence="2" id="KW-0813">Transport</keyword>
<dbReference type="Gene3D" id="3.40.50.300">
    <property type="entry name" value="P-loop containing nucleotide triphosphate hydrolases"/>
    <property type="match status" value="1"/>
</dbReference>
<reference evidence="6 7" key="1">
    <citation type="submission" date="2018-09" db="EMBL/GenBank/DDBJ databases">
        <title>Glutamicibacter mishrai S5-52T (LMG 29155T = KCTC 39846T).</title>
        <authorList>
            <person name="Das S.K."/>
        </authorList>
    </citation>
    <scope>NUCLEOTIDE SEQUENCE [LARGE SCALE GENOMIC DNA]</scope>
    <source>
        <strain evidence="6 7">S5-52</strain>
    </source>
</reference>
<keyword evidence="4 6" id="KW-0067">ATP-binding</keyword>
<evidence type="ECO:0000256" key="3">
    <source>
        <dbReference type="ARBA" id="ARBA00022741"/>
    </source>
</evidence>
<name>A0A6H0SHK2_9MICC</name>
<evidence type="ECO:0000256" key="2">
    <source>
        <dbReference type="ARBA" id="ARBA00022448"/>
    </source>
</evidence>
<dbReference type="PANTHER" id="PTHR42734">
    <property type="entry name" value="METAL TRANSPORT SYSTEM ATP-BINDING PROTEIN TM_0124-RELATED"/>
    <property type="match status" value="1"/>
</dbReference>
<dbReference type="InterPro" id="IPR003439">
    <property type="entry name" value="ABC_transporter-like_ATP-bd"/>
</dbReference>
<dbReference type="PROSITE" id="PS50893">
    <property type="entry name" value="ABC_TRANSPORTER_2"/>
    <property type="match status" value="1"/>
</dbReference>
<organism evidence="6 7">
    <name type="scientific">Glutamicibacter mishrai</name>
    <dbReference type="NCBI Taxonomy" id="1775880"/>
    <lineage>
        <taxon>Bacteria</taxon>
        <taxon>Bacillati</taxon>
        <taxon>Actinomycetota</taxon>
        <taxon>Actinomycetes</taxon>
        <taxon>Micrococcales</taxon>
        <taxon>Micrococcaceae</taxon>
        <taxon>Glutamicibacter</taxon>
    </lineage>
</organism>
<evidence type="ECO:0000259" key="5">
    <source>
        <dbReference type="PROSITE" id="PS50893"/>
    </source>
</evidence>
<protein>
    <submittedName>
        <fullName evidence="6">Metal ABC transporter ATP-binding protein</fullName>
    </submittedName>
</protein>
<keyword evidence="7" id="KW-1185">Reference proteome</keyword>
<gene>
    <name evidence="6" type="ORF">D3791_05425</name>
</gene>
<accession>A0A6H0SHK2</accession>
<dbReference type="SMART" id="SM00382">
    <property type="entry name" value="AAA"/>
    <property type="match status" value="1"/>
</dbReference>
<proteinExistence type="inferred from homology"/>
<dbReference type="InterPro" id="IPR050153">
    <property type="entry name" value="Metal_Ion_Import_ABC"/>
</dbReference>